<dbReference type="EMBL" id="AGZR01000009">
    <property type="protein sequence ID" value="EPD31889.1"/>
    <property type="molecule type" value="Genomic_DNA"/>
</dbReference>
<dbReference type="STRING" id="883161.HMPREF9306_01445"/>
<protein>
    <recommendedName>
        <fullName evidence="3">TP901-1 family phage major tail protein</fullName>
    </recommendedName>
</protein>
<evidence type="ECO:0000313" key="2">
    <source>
        <dbReference type="Proteomes" id="UP000014417"/>
    </source>
</evidence>
<evidence type="ECO:0000313" key="1">
    <source>
        <dbReference type="EMBL" id="EPD31889.1"/>
    </source>
</evidence>
<dbReference type="AlphaFoldDB" id="S2WW07"/>
<reference evidence="1 2" key="1">
    <citation type="submission" date="2013-04" db="EMBL/GenBank/DDBJ databases">
        <title>The Genome Sequence of Propionimicrobium lymphophilum ACS-093-V-SCH5.</title>
        <authorList>
            <consortium name="The Broad Institute Genomics Platform"/>
            <person name="Earl A."/>
            <person name="Ward D."/>
            <person name="Feldgarden M."/>
            <person name="Gevers D."/>
            <person name="Saerens B."/>
            <person name="Vaneechoutte M."/>
            <person name="Walker B."/>
            <person name="Young S."/>
            <person name="Zeng Q."/>
            <person name="Gargeya S."/>
            <person name="Fitzgerald M."/>
            <person name="Haas B."/>
            <person name="Abouelleil A."/>
            <person name="Allen A.W."/>
            <person name="Alvarado L."/>
            <person name="Arachchi H.M."/>
            <person name="Berlin A.M."/>
            <person name="Chapman S.B."/>
            <person name="Gainer-Dewar J."/>
            <person name="Goldberg J."/>
            <person name="Griggs A."/>
            <person name="Gujja S."/>
            <person name="Hansen M."/>
            <person name="Howarth C."/>
            <person name="Imamovic A."/>
            <person name="Ireland A."/>
            <person name="Larimer J."/>
            <person name="McCowan C."/>
            <person name="Murphy C."/>
            <person name="Pearson M."/>
            <person name="Poon T.W."/>
            <person name="Priest M."/>
            <person name="Roberts A."/>
            <person name="Saif S."/>
            <person name="Shea T."/>
            <person name="Sisk P."/>
            <person name="Sykes S."/>
            <person name="Wortman J."/>
            <person name="Nusbaum C."/>
            <person name="Birren B."/>
        </authorList>
    </citation>
    <scope>NUCLEOTIDE SEQUENCE [LARGE SCALE GENOMIC DNA]</scope>
    <source>
        <strain evidence="1 2">ACS-093-V-SCH5</strain>
    </source>
</reference>
<dbReference type="HOGENOM" id="CLU_147241_0_0_11"/>
<dbReference type="PATRIC" id="fig|883161.3.peg.1436"/>
<gene>
    <name evidence="1" type="ORF">HMPREF9306_01445</name>
</gene>
<proteinExistence type="predicted"/>
<sequence length="139" mass="14847">MKPQKLGAGSLTFNPGSAAKEFATMTTNTVLKPELKTEDAVALLSGDSYVEAGEMRGSISGTIYQEYNQDSLINWILENSGKEVSFEFVPSTDAKLGYKGKCTITPVEIGGDVGKANTSSFEFPLAGRPTTFVPTSRPL</sequence>
<keyword evidence="2" id="KW-1185">Reference proteome</keyword>
<accession>S2WW07</accession>
<comment type="caution">
    <text evidence="1">The sequence shown here is derived from an EMBL/GenBank/DDBJ whole genome shotgun (WGS) entry which is preliminary data.</text>
</comment>
<dbReference type="Proteomes" id="UP000014417">
    <property type="component" value="Unassembled WGS sequence"/>
</dbReference>
<dbReference type="RefSeq" id="WP_016456271.1">
    <property type="nucleotide sequence ID" value="NZ_KE150269.1"/>
</dbReference>
<evidence type="ECO:0008006" key="3">
    <source>
        <dbReference type="Google" id="ProtNLM"/>
    </source>
</evidence>
<dbReference type="OrthoDB" id="3235220at2"/>
<organism evidence="1 2">
    <name type="scientific">Propionimicrobium lymphophilum ACS-093-V-SCH5</name>
    <dbReference type="NCBI Taxonomy" id="883161"/>
    <lineage>
        <taxon>Bacteria</taxon>
        <taxon>Bacillati</taxon>
        <taxon>Actinomycetota</taxon>
        <taxon>Actinomycetes</taxon>
        <taxon>Propionibacteriales</taxon>
        <taxon>Propionibacteriaceae</taxon>
        <taxon>Propionimicrobium</taxon>
    </lineage>
</organism>
<name>S2WW07_9ACTN</name>